<feature type="domain" description="HicB-like antitoxin of toxin-antitoxin system" evidence="1">
    <location>
        <begin position="11"/>
        <end position="113"/>
    </location>
</feature>
<protein>
    <submittedName>
        <fullName evidence="2">Type II toxin-antitoxin system HicB family antitoxin</fullName>
    </submittedName>
</protein>
<dbReference type="SUPFAM" id="SSF143100">
    <property type="entry name" value="TTHA1013/TTHA0281-like"/>
    <property type="match status" value="1"/>
</dbReference>
<reference evidence="2" key="1">
    <citation type="submission" date="2020-02" db="EMBL/GenBank/DDBJ databases">
        <title>Genomic Insights into the Phylogeny and Genetic Plasticity of the Human and Animal Enteric Pathogen Clostridium perfringens.</title>
        <authorList>
            <person name="Feng Y."/>
            <person name="Hu Y."/>
        </authorList>
    </citation>
    <scope>NUCLEOTIDE SEQUENCE</scope>
    <source>
        <strain evidence="2">CP-08</strain>
    </source>
</reference>
<dbReference type="RefSeq" id="WP_164792201.1">
    <property type="nucleotide sequence ID" value="NZ_CATNWI010000001.1"/>
</dbReference>
<dbReference type="EMBL" id="JAALNF010000002">
    <property type="protein sequence ID" value="NGT90077.1"/>
    <property type="molecule type" value="Genomic_DNA"/>
</dbReference>
<gene>
    <name evidence="2" type="ORF">G6Z02_07580</name>
</gene>
<name>A0A6G4ZDM6_CLOPF</name>
<dbReference type="InterPro" id="IPR031807">
    <property type="entry name" value="HicB-like"/>
</dbReference>
<dbReference type="AlphaFoldDB" id="A0A6G4ZDM6"/>
<dbReference type="PANTHER" id="PTHR34504">
    <property type="entry name" value="ANTITOXIN HICB"/>
    <property type="match status" value="1"/>
</dbReference>
<dbReference type="Pfam" id="PF15919">
    <property type="entry name" value="HicB_lk_antitox"/>
    <property type="match status" value="1"/>
</dbReference>
<evidence type="ECO:0000259" key="1">
    <source>
        <dbReference type="Pfam" id="PF15919"/>
    </source>
</evidence>
<sequence length="158" mass="18354">MKNTSVDKYLYIALFEVDEETEGYTVTYPDLPGCITEGNNLSEAMKNAREALELHLFNLEEDEEEIPEPTSIEVLIKENSECIFVPIEAYMKSIRVNLYSKSTSKNVSLPYWLKKLAEKENINFSETLQEALREKLNISYLGIKDYKNNKVYKDKNYS</sequence>
<evidence type="ECO:0000313" key="2">
    <source>
        <dbReference type="EMBL" id="NGT90077.1"/>
    </source>
</evidence>
<dbReference type="InterPro" id="IPR051404">
    <property type="entry name" value="TA_system_antitoxin"/>
</dbReference>
<dbReference type="Gene3D" id="3.30.160.250">
    <property type="match status" value="1"/>
</dbReference>
<dbReference type="PANTHER" id="PTHR34504:SF2">
    <property type="entry name" value="UPF0150 PROTEIN SSL0259"/>
    <property type="match status" value="1"/>
</dbReference>
<proteinExistence type="predicted"/>
<accession>A0A6G4ZDM6</accession>
<comment type="caution">
    <text evidence="2">The sequence shown here is derived from an EMBL/GenBank/DDBJ whole genome shotgun (WGS) entry which is preliminary data.</text>
</comment>
<dbReference type="InterPro" id="IPR035069">
    <property type="entry name" value="TTHA1013/TTHA0281-like"/>
</dbReference>
<organism evidence="2">
    <name type="scientific">Clostridium perfringens</name>
    <dbReference type="NCBI Taxonomy" id="1502"/>
    <lineage>
        <taxon>Bacteria</taxon>
        <taxon>Bacillati</taxon>
        <taxon>Bacillota</taxon>
        <taxon>Clostridia</taxon>
        <taxon>Eubacteriales</taxon>
        <taxon>Clostridiaceae</taxon>
        <taxon>Clostridium</taxon>
    </lineage>
</organism>